<gene>
    <name evidence="1" type="ORF">FOZ60_011003</name>
    <name evidence="2" type="ORF">FOZ63_015947</name>
</gene>
<keyword evidence="4" id="KW-1185">Reference proteome</keyword>
<dbReference type="EMBL" id="JABANP010000454">
    <property type="protein sequence ID" value="KAF4682146.1"/>
    <property type="molecule type" value="Genomic_DNA"/>
</dbReference>
<name>A0A7J6PU00_PEROL</name>
<accession>A0A7J6PU00</accession>
<dbReference type="Proteomes" id="UP000541610">
    <property type="component" value="Unassembled WGS sequence"/>
</dbReference>
<dbReference type="AlphaFoldDB" id="A0A7J6PU00"/>
<evidence type="ECO:0000313" key="2">
    <source>
        <dbReference type="EMBL" id="KAF4699166.1"/>
    </source>
</evidence>
<evidence type="ECO:0000313" key="3">
    <source>
        <dbReference type="Proteomes" id="UP000541610"/>
    </source>
</evidence>
<sequence length="148" mass="16014">MAAATGSGSPGQPQAATGVADNTALCEERDFELNVRAGDTEYKLGECLRAPKSKSHLFGHQLVIYPKGKDEKGLDISLERVSKDGVGAGEAHKYLVFQVCVVNHHDKRCVLCVGTCRVLENTNASTRMVNSDGRTFSRIVKPRQGRAL</sequence>
<dbReference type="Proteomes" id="UP000553632">
    <property type="component" value="Unassembled WGS sequence"/>
</dbReference>
<proteinExistence type="predicted"/>
<protein>
    <submittedName>
        <fullName evidence="2">Uncharacterized protein</fullName>
    </submittedName>
</protein>
<organism evidence="2 4">
    <name type="scientific">Perkinsus olseni</name>
    <name type="common">Perkinsus atlanticus</name>
    <dbReference type="NCBI Taxonomy" id="32597"/>
    <lineage>
        <taxon>Eukaryota</taxon>
        <taxon>Sar</taxon>
        <taxon>Alveolata</taxon>
        <taxon>Perkinsozoa</taxon>
        <taxon>Perkinsea</taxon>
        <taxon>Perkinsida</taxon>
        <taxon>Perkinsidae</taxon>
        <taxon>Perkinsus</taxon>
    </lineage>
</organism>
<dbReference type="EMBL" id="JABANO010038069">
    <property type="protein sequence ID" value="KAF4699166.1"/>
    <property type="molecule type" value="Genomic_DNA"/>
</dbReference>
<evidence type="ECO:0000313" key="1">
    <source>
        <dbReference type="EMBL" id="KAF4682146.1"/>
    </source>
</evidence>
<reference evidence="3 4" key="1">
    <citation type="submission" date="2020-04" db="EMBL/GenBank/DDBJ databases">
        <title>Perkinsus olseni comparative genomics.</title>
        <authorList>
            <person name="Bogema D.R."/>
        </authorList>
    </citation>
    <scope>NUCLEOTIDE SEQUENCE [LARGE SCALE GENOMIC DNA]</scope>
    <source>
        <strain evidence="1">00978-12</strain>
        <strain evidence="2 4">ATCC PRA-207</strain>
    </source>
</reference>
<evidence type="ECO:0000313" key="4">
    <source>
        <dbReference type="Proteomes" id="UP000553632"/>
    </source>
</evidence>
<comment type="caution">
    <text evidence="2">The sequence shown here is derived from an EMBL/GenBank/DDBJ whole genome shotgun (WGS) entry which is preliminary data.</text>
</comment>